<dbReference type="Gene3D" id="3.40.47.10">
    <property type="match status" value="4"/>
</dbReference>
<dbReference type="Pfam" id="PF16197">
    <property type="entry name" value="KAsynt_C_assoc"/>
    <property type="match status" value="4"/>
</dbReference>
<feature type="domain" description="Carrier" evidence="11">
    <location>
        <begin position="3551"/>
        <end position="3626"/>
    </location>
</feature>
<comment type="cofactor">
    <cofactor evidence="1">
        <name>pantetheine 4'-phosphate</name>
        <dbReference type="ChEBI" id="CHEBI:47942"/>
    </cofactor>
</comment>
<dbReference type="CDD" id="cd08956">
    <property type="entry name" value="KR_3_FAS_SDR_x"/>
    <property type="match status" value="3"/>
</dbReference>
<dbReference type="SMART" id="SM00823">
    <property type="entry name" value="PKS_PP"/>
    <property type="match status" value="4"/>
</dbReference>
<dbReference type="Gene3D" id="6.10.140.1830">
    <property type="match status" value="1"/>
</dbReference>
<dbReference type="InterPro" id="IPR009081">
    <property type="entry name" value="PP-bd_ACP"/>
</dbReference>
<comment type="caution">
    <text evidence="14">The sequence shown here is derived from an EMBL/GenBank/DDBJ whole genome shotgun (WGS) entry which is preliminary data.</text>
</comment>
<dbReference type="SMART" id="SM00827">
    <property type="entry name" value="PKS_AT"/>
    <property type="match status" value="4"/>
</dbReference>
<evidence type="ECO:0000256" key="3">
    <source>
        <dbReference type="ARBA" id="ARBA00022450"/>
    </source>
</evidence>
<dbReference type="GO" id="GO:0033068">
    <property type="term" value="P:macrolide biosynthetic process"/>
    <property type="evidence" value="ECO:0007669"/>
    <property type="project" value="UniProtKB-ARBA"/>
</dbReference>
<evidence type="ECO:0000259" key="13">
    <source>
        <dbReference type="PROSITE" id="PS52019"/>
    </source>
</evidence>
<name>A0A840PEQ8_9ACTN</name>
<dbReference type="FunFam" id="1.10.1200.10:FF:000007">
    <property type="entry name" value="Probable polyketide synthase pks17"/>
    <property type="match status" value="4"/>
</dbReference>
<dbReference type="PROSITE" id="PS52019">
    <property type="entry name" value="PKS_MFAS_DH"/>
    <property type="match status" value="2"/>
</dbReference>
<dbReference type="InterPro" id="IPR014043">
    <property type="entry name" value="Acyl_transferase_dom"/>
</dbReference>
<feature type="active site" description="Proton acceptor; for dehydratase activity" evidence="9">
    <location>
        <position position="2810"/>
    </location>
</feature>
<feature type="domain" description="PKS/mFAS DH" evidence="13">
    <location>
        <begin position="953"/>
        <end position="1229"/>
    </location>
</feature>
<keyword evidence="4" id="KW-0597">Phosphoprotein</keyword>
<dbReference type="InterPro" id="IPR015083">
    <property type="entry name" value="NorB/c/GfsB-D-like_docking"/>
</dbReference>
<dbReference type="InterPro" id="IPR016036">
    <property type="entry name" value="Malonyl_transacylase_ACP-bd"/>
</dbReference>
<dbReference type="SMART" id="SM00825">
    <property type="entry name" value="PKS_KS"/>
    <property type="match status" value="4"/>
</dbReference>
<dbReference type="PROSITE" id="PS00606">
    <property type="entry name" value="KS3_1"/>
    <property type="match status" value="4"/>
</dbReference>
<feature type="domain" description="PKS/mFAS DH" evidence="13">
    <location>
        <begin position="2778"/>
        <end position="3053"/>
    </location>
</feature>
<dbReference type="Proteomes" id="UP000578449">
    <property type="component" value="Unassembled WGS sequence"/>
</dbReference>
<evidence type="ECO:0000256" key="2">
    <source>
        <dbReference type="ARBA" id="ARBA00004792"/>
    </source>
</evidence>
<dbReference type="SMART" id="SM00826">
    <property type="entry name" value="PKS_DH"/>
    <property type="match status" value="3"/>
</dbReference>
<dbReference type="Gene3D" id="3.40.366.10">
    <property type="entry name" value="Malonyl-Coenzyme A Acyl Carrier Protein, domain 2"/>
    <property type="match status" value="4"/>
</dbReference>
<accession>A0A840PEQ8</accession>
<dbReference type="PROSITE" id="PS52004">
    <property type="entry name" value="KS3_2"/>
    <property type="match status" value="4"/>
</dbReference>
<feature type="domain" description="Ketosynthase family 3 (KS3)" evidence="12">
    <location>
        <begin position="1856"/>
        <end position="2281"/>
    </location>
</feature>
<evidence type="ECO:0000256" key="9">
    <source>
        <dbReference type="PROSITE-ProRule" id="PRU01363"/>
    </source>
</evidence>
<keyword evidence="6" id="KW-0045">Antibiotic biosynthesis</keyword>
<sequence length="7083" mass="724253">MTMPADKVLDALRASLKETERLRRRNRQLTASTWAPIAIVGMGCRFPGGVNNPEELWDLVAAGGDAISEFPDDRGWEAVVAGTETKYVKAGGFVQDAPRFDPGFFGISPREALAMDPQQRMLLEVAWETIEHAGIDPAGLRGSKTGVFAGGTNSGYGVSVAGIEGTEGYMLTGGLTAVISGRIAYTLGLEGPAVTVDTACSSALVALHLACQSLRSQECSMALAGAVTVLANPDSFADFAEQGGLAADGRCKAFAGAADGVGWSEGAGMFLLERLDDARRNGHQVLAVIRGSAVNQDGASNGLSAPNGPAQQRVIRAALSNARLSPSEVDAVEAHGTGTVLGDPIEAQAILATYGRDRPADRPLWLGSVKSNIGHTGAAAGAAGLIKMVQALRHRRLPRTLHVNEPTPRVDWTAGEVRLLTDPRPWEPGADDATGRTRPRRAGISAFGISGTNAHLIVEEAPDEAAGDSPADAGGEAAPVTDEPKPKVLTGPDTAWLVSARTAAALAAQATRLAEFGARTTGPDPADIGWSLATTRSLFEHRAVVIGAGRDELTAGLNALAAGAPAAGLVSGAIPAGGSPGRKVFVFPGQGGQWVGMGQELARTSPVFAARLAECGRALAPFVDWDLAEVLAAGPGAPGLSRIDVVHPALWAVMVSLAAVWEAAGVRPDAVIGHSQGEIAAACVAGVLSLSDGARVVARRGQAMMAMAGRGGVLSIAASLEAVEARLRGGDGRVSVATVNGPEAVTVSGAVDALQALAAECERDGVRARFVPMDYAPHGPQVEGIRDEVLAVLDGITPGPAAIPIVSGMTGDYLDGGEAGPEYWYQSLRATVQFSRGVERLARDGYGVFIEVSPHPVLTAAMAATLEGLGGPEGAAPVVTGTLRRDDGGPARLLASLAEVHVHGVPVDWTTVLPTGARVALPTYAFQRQRFWPSSLSGGVGDLRSAGLNPVGHPLLGAAVELADGDGLVLTGRLSVRAQPWLGDHMVGGTAFFPGSGYVELAVVAGYLVGCTRIDELTLAAPLVLLPDEEVQIQVTVSGPDQDGLRGVEIFARPADAGGEWTRHAAGRVAAVAPADSDTADFAVWPPQDADPIPLDGLYEALAEAGQDFGPAFQGLTAVWRRGEDVFAEVALPEQAATSAAAFGLHPAVLDAALQAAWLTQRPDAGAVPHMPFLWSDVSLYAAGATMLRARLRQDPTGAVSLLAVDGAGTPVVSVGSLELRPVASPARTAGHAPRDALFGVEWVPVPVSAAPVGRWGVVGADSLGLAAALAEAGVELAIYPDMASLAAAAESGDPVPEVVLAGIESARTADGDPAQEARRLTVEALELAQHWLTSEPLLDSRLVVVTRGAVAALPGEDVADLGAAAVWGLLRSAQSENPDRFVLVDLPAGEHTGESPQEGTGESSQEGTGESPQEGTGESPQDGTAVSPLSVGVLAGALGSAEPELAIRDQRAHGRRLVRPAAVPPATEPSGEPDAAERVPGTVLITGGTGTLAGLTARHLAATGRARRLLLVSRSGPAASGAAALAAGLAEAGADVRIAAADVADRASVAGLLAALPGTHPLTGVVHTAGIIDDGVIGSLTPGRVEAVMRPKTDPAWILHELTEGHDLDFFVLFSSAAATFGGPGQGNYTAGNAFLDGLAAHRRATGRSGLSLAWGSWVTGAGIGRNLSGARLARATGDGAAELGAEEGLALLDLAMGRDEPVLVPFRLDVAALRAAAARGGAVPPLLHGLAGPIRPGAAVNTAGSSALHQRLARVPAAERDRIVGELVRTHVTAVLRHASPDAIEPSRTFAELGFDSLTAVELRNRLNAATGLRLPATLVFDHPTPRALSRHIGDRLAGVGPAAAPAAVAAVTGDPVAIVGMGCRFPGGVNSPDDMWRMLSTGTDTISRFPADRGWDTAALYDPDPDNPGTSYTNEGGFIEGAGDFDPAFFRISPREAIAMDPQQRLLLETSWEALEHAGIDPASLRGTMTGVFVGAAASGYSALGVTGDGAEGHLLTGNIPSVISGRVSYTLGLEGPAVTVDTACSSSLVALHLAATALRTGECSLALAGGVMVMVDAAEFLSFSQQGALAADGRSKAFSADADGMGLGEGSGMVVLERLSDARRNGHPVLAVLAGSAINQDGASNGLTAPNGLSQQRVIRAALATAGLSAADVDAVEAHGTGTTLGDPIEAQALLATYGQDRPEGRPLWLGSVKSNIGHAQQAAGVAGVMKMVLALQHGELPVTLHAAEPSPHIDWSMGDIRLLTEPVPWPANGRPRRAGISSFGISGTNAHMIIQDPPAPAAAPTPAPAPGPAVIAYDTVTGGDDDAPAPPAAWLVSAQTQAGLAAQAERLAARVGAAPEATPADVGWSLATTRSTFEHRAVVLGGTRDELLSGLSALAAGHPAAGLITGVAATPGPTVFVFPGQGSQWAGMGRELARTSPVFAARLAECEQALSPYVEWSLSEVLAGGEGAPGLDRVDVVQPALWAVMVSLAEVWQAAGVRPDAVVGHSQGEIAAAVVAGILTLDDAAKVVALRSQALTALSGRGGMLSIAEPAELVQARLASHGGQVAIAAVNGPDATVVSGDPGALRRLRDECERDGVRARILPVDYASHGPQVDEIRDEVLRVLSGIAPRPATLPMVSAMTGEHLAGPEADADYWYASLRASVRFDRAVRVLRQGGYGVFIEVSAHPVLTAAIGATLESMAGTRGEARSTSAPVVAGTLRRDDGGAARMLASLAEVHVRGVAVDWPAVLARGARIDLPTYAFQHQRFWPSPPAAGAGDLRSAGLDSVGHALLGAAVELADGDGLVITGRLSARTQPWLADHVLGGTAFFPGTGYVELAVVAGHLAGCTRIDELTLAAPLILLPEEEVQVQVTVSGPDQDGLRDVEIFARPQDAGTGWTRHAAGRVGPSGPAAGLDTADFAAWPPEGATPLAVDGLYDALEAAGQGFGPAFRGLSAAWQRGGDVFAEVALPDGTGTNTAAFGLHPAVLDAALQAVWLTSPADAGPRMPFAWSDVSLYAAGATMLRARLRQDATGAVSLLAVDGAGTPVVSVGSLVLRPVAAPGAGDAVRDALFGVEWVPLPAAKPAAAGRCAVVGPDRLGLTEGLAAAGMEPAAYPDLTALTDSGDPIPEVLLLPAGTGEIDGSDPGRTARHLTNEVLALLQRWLTLEPLADGRLVVVTRGAVAARPGEDVTDLGAAAVWGLVRSAQSENPGRIVLVDLPSGENPDWASVIGALGAGEPELAVRDQRGYGRRLVRPAALAGSTDSGESSAAGSERTPGAVLITGGTGTLAALTARHLAATGRARHLLLVSRSGPAASGAAAVAAGIAEAGADVHVVAADAADRAAMAGLLAGLPAAYPLTGVVHTAGIVDDGVIGSLTPERVDAVMRPKTDAAWILHELTEGFGLDLFVLFSSAAATFGSGGQGNYAAGNAFLDGLAAHRRAAGLPGLSLAWGAWVAGAGIGRNLSKGLLARATGGGTAELGAEEGLAVFDLALTRDEPLLVPFRLDVAGLRAVAARGGSLPPLLHGLAGPIRAGVTSAVNSGAGSSALRQQLARVPVAERDRMLLHLVRTHVAAVLGHASPDAIEPGRAFGDMGFDSLTAVELRNRLNEATGLRLPATLVFDYPTATVLAGHLGAELLGVLVQDASVPAISAPATGEPIAIVGMGCRFPGGIHDPEGLWRLLSAGEDAITHLPGDRGWDLDALYDPDPEKTGTSYARSGGFVHDAAEFDAGFFGISPREAQAMDPQQRLLLEVSWEALERAGIDPLSLRGSHTGVFAGGSSWGYGASGGGGSEGHLMTGASTSVISGRVSYTLGLEGPAVTVDTACSSSLVALHLAAQALRAGECSLALAGGVTIMATPGALVGFSRQRGLAQDGRCKAFSAHADGMGMAEGAGMIVLERLSDARRNGHPVLAVIRGSAVNQDGASSGLTAPNGPSQQRVIRAALANAKLTATDIDVVEAHGTGTVLGDPIEAQALLATYGQNRPEDRPLWLGSVKSNLGHTQSAAGAAGVMKIVLALRHQELPRSLHADEPAENIDWEAGDVRLLAEARPWPVSDRPRRAGVSSFGMSGTNAHVIIEEAALPAENPEPAEPSVVSDGTAWLVSGRTAAALAEQAARLTEFLGADETAKAAGIADIGWSLATTRSVFEHRAVVLGHSREELLSGLTAVATGLPSAAVVTGTVPAGGGGGRVVFVFPGQGSQWAGMGRELAESSPVFAARLAECGQALAPYVDWSLDDVLHGREGAPSLDRVDVVQPALWAVMVSLAAVWQAAGVHPDAVLGHSQGEIAAAYVAGILSLEDAARVVALRSRALTALSGRGGMLSLAESAEAVADRLVSREGRVDIAAVNGPDATVVSGDPDALDELAAECEAAGVRARRLPVDYASHGPQVEELREEILTLLEPITPRAGRIPMASSMTGEILEGIEADAGYWYASLRAPVQFAEAVQVLGDAGYTVFVETSPHPVLTTAVQATLDAPGPDQPAEPQGGRVVTGTLRRDDGGPVRVLAALAEVHAHGVAVDWAKVLPTARRISLPTYAFQHERYWYRPSLPGAVDVSSAGLDPVGHPLLGAAVELADADGLVITGRLSLAEQPWLAEPTAAATVLTELAVVAGYQAGCPWIAELAAAGPLVIEAGAPLQVQVTVGGPDGDGQRTVEIYARRARTDDPWTRYAQGRLDPARDASPSGDYGIWPPAGAIPLLSGDDAADGPLRSAWRDGDDILAEVALPDETSAATFGLHPALPAAILDAVALAGDGWPSAGPDEILLPAGWTEMTLHAAGASTLRARLSRPADARPGDGRVSLVAVDATGAPVVSVTSLTLRPVPADRLRTGAARARDAMFGVDWVPVPVPVAASAGRWAVIGDDRLNLTRSLVAAGVDVDAHADLTALVEALETESLETESLETEAAGTGAAGTGVPGRPGLELVLACIGGTEAAGEAGPAEAARRTTAEVLELIQQWLALDALDEARLVIVSRGAVAARPGDAITDLPAAAAWGLVRSAQSENPGRLILADLPADPTDGVESADPAETAAAIGVLAAALGSGEPELAIRAGHGYGRRLVRRAAVPAPAKPPRDPAGTVLITGGTGTLAGLVARHLAVTGRASRLLLAGRSGPSAAGVAALAAGLAESGAGVQVVSCDVADPAALAGLLARIPAHTPLTGVVHTAGVLDDGIITSLTAERVHAVMRPKADAAWNLHRLTAGLDLDFFALFSSAAATFGAAGQGNYAAGNAFLDALAAYRRGAGLTAVSLAWGLWADVSGLTSHLSANDRDRMTRGGVGAMSAEEGLALLDLALTLGDALLVPARLNVAALRAQVAQAGTNALVPPLLRTLSGGSNRPIAASGTAGEALRAQLAGLSPAEVDRTLTDLIRAHAAAVLGHAPAEMMEAGRAFRDVGFDSLTAVELRNRLAAVTGLKLPVTLIFDYPAPAVLAAHLRTELQQQGRPGQGARPELPAVTAAAPDEPIAIVGIGCRFPGGADTPERFWELLRTGTDAISGFPTDRGWDVETVYAAGSDGAASTTRLGGFLYDAAEFDPGFFGISPREALTMDPQQRLLLETSWEALERAGIDPATLRGSATGVFAGGYGGSWYAIGQEGYGITGSASSVMSGRVSYALGLEGPAVTVDTACSSSLVAIHLACQALRSGECTLALAGGATVMATPGLFTEFSRQGGLASDGRCKSFGASADGTGWGEGAAIILLERLSAAQRNGHRVLAVIRGSAVNQDGASNGLTAPNGPSQQRVIRAALANARLRTGDVDAVEAHGTGTVLGDPIEAQALLATYGQDRPEGRPVWLGSVKSNIAHTGAAAGVAGVIKMVLALENEILPPTLHAEEPSPHVDWTMGEARLLTEATPWPVGERPRRAGVSSFGISGTNAHLIIEEAPGDRADTPPDGTASAPADRPEVLADAPLAWLLSARTPDALAGQARRLAARVHEGGDLDPVDVGWSLATTRSVFEHRAVVLGADMAELLWGSMALAAGERAGNVLTGEVPALRAGRVGFLFAGQGAQRAGMGQKLYAASPVFAAAFDRVVDVLEAELGVAIRDVVLSVPDVRDLNGASPAGDAVNTARADQTVFAQTGLFAMEVGLVAVLAAAGIVPDVVAGHSVGELAAAYAAGVLSLEDACRLVATRARLMQGLPLGGAMAAIAASEAEILAELDGVSGLSLAAVNGPQSVVVSGDAAAVDEMVELWRERGRRVRRLRVSHAFHSARMDPVLPELDELAAGLRHRKPAVPWVGALTGELVTAPEPGYWAAQARQPVRFADAVNAMAALGVSVFIEIGPDGTLSAMGSTALTLPDENQGDEPDFIPMLRPSTPASASVLTALGRAHIRGVDVDWPAVLPTGRRIDLPTYAFARKRFWAEPVTIPAEITAGSGTAAESQFWAAVEQGDLAGLSAALEVDAERPFSEVLPVLASWRQREREASAVADWRYRITWTPVTDPEPASLTGTWLVVTGASGLDLAGDCVQMLTGLGATAIQVEVGAGDVDRETLGVRLSEVRSATGEALYTADGPARPIGGVLSLLALEEAPIPGFPSVPGGLAATQGLIQVLGDAGVDAPLWVVTQGAVATGAGESVHSPVQAQVWGLGRVAALEFPDRWGGLIDVPLEPADRVVARLGAVLAGCGEDQVAIRNSGILARRLVQGGRPGAGRPWAPGGAVLVTGGTGAIGGRVARWVSGRGARRVVLSSRSGPAAAGVAALAAELAAAGTRTEVIACDTAERAQVAGLLAWIGAGDVPLSAVFHAAGAEQGGALQAAGARELEAMLAPKAAGAAYLDELTAGLDLDAFVLFSSIAAIWGSGHQSAYAAANAYLDGLAENRQGRGLAATSVAWGLWGGGGMGARAGGDARTAMERMGIRTMDPDRAIAALAATLDGGERSVTVADIDWERFVPVFNLRRSSPLLGDLPEVRRVLSEAAAGEDEVPGAARGPLIERLTAVSPGEQDRILTDLVRAEVATVLGHESPDSIGARQAFQDLGFDSLTAVELRNRLSTATGQRLPATLIFDYPTPEGLARYLKSELLPSIGESGTENTEEAEVRKILSSVPLSLLRSAGLLESILELAKVPEDAPEPDEESVSIEDMDVADLIRIARDRAGSEDLL</sequence>
<dbReference type="Pfam" id="PF22953">
    <property type="entry name" value="SpnB_Rossmann"/>
    <property type="match status" value="3"/>
</dbReference>
<dbReference type="Pfam" id="PF14765">
    <property type="entry name" value="PS-DH"/>
    <property type="match status" value="3"/>
</dbReference>
<feature type="domain" description="Ketosynthase family 3 (KS3)" evidence="12">
    <location>
        <begin position="3645"/>
        <end position="4068"/>
    </location>
</feature>
<gene>
    <name evidence="14" type="ORF">HNP84_007221</name>
</gene>
<dbReference type="InterPro" id="IPR057326">
    <property type="entry name" value="KR_dom"/>
</dbReference>
<dbReference type="Gene3D" id="3.10.129.110">
    <property type="entry name" value="Polyketide synthase dehydratase"/>
    <property type="match status" value="3"/>
</dbReference>
<evidence type="ECO:0000256" key="6">
    <source>
        <dbReference type="ARBA" id="ARBA00023194"/>
    </source>
</evidence>
<feature type="region of interest" description="Disordered" evidence="10">
    <location>
        <begin position="463"/>
        <end position="488"/>
    </location>
</feature>
<dbReference type="InterPro" id="IPR014030">
    <property type="entry name" value="Ketoacyl_synth_N"/>
</dbReference>
<dbReference type="Gene3D" id="3.30.70.3290">
    <property type="match status" value="4"/>
</dbReference>
<feature type="region of interest" description="N-terminal hotdog fold" evidence="9">
    <location>
        <begin position="953"/>
        <end position="1076"/>
    </location>
</feature>
<dbReference type="RefSeq" id="WP_185054384.1">
    <property type="nucleotide sequence ID" value="NZ_JACHGN010000018.1"/>
</dbReference>
<keyword evidence="5 14" id="KW-0808">Transferase</keyword>
<dbReference type="FunFam" id="3.40.366.10:FF:000002">
    <property type="entry name" value="Probable polyketide synthase 2"/>
    <property type="match status" value="3"/>
</dbReference>
<evidence type="ECO:0000256" key="1">
    <source>
        <dbReference type="ARBA" id="ARBA00001957"/>
    </source>
</evidence>
<dbReference type="PROSITE" id="PS00012">
    <property type="entry name" value="PHOSPHOPANTETHEINE"/>
    <property type="match status" value="4"/>
</dbReference>
<dbReference type="Pfam" id="PF21089">
    <property type="entry name" value="PKS_DH_N"/>
    <property type="match status" value="3"/>
</dbReference>
<dbReference type="EMBL" id="JACHGN010000018">
    <property type="protein sequence ID" value="MBB5137469.1"/>
    <property type="molecule type" value="Genomic_DNA"/>
</dbReference>
<dbReference type="InterPro" id="IPR018201">
    <property type="entry name" value="Ketoacyl_synth_AS"/>
</dbReference>
<feature type="active site" description="Proton donor; for dehydratase activity" evidence="9">
    <location>
        <position position="1151"/>
    </location>
</feature>
<evidence type="ECO:0000256" key="7">
    <source>
        <dbReference type="ARBA" id="ARBA00023268"/>
    </source>
</evidence>
<dbReference type="CDD" id="cd08952">
    <property type="entry name" value="KR_1_SDR_x"/>
    <property type="match status" value="1"/>
</dbReference>
<feature type="active site" description="Proton donor; for dehydratase activity" evidence="9">
    <location>
        <position position="2977"/>
    </location>
</feature>
<dbReference type="SMART" id="SM01294">
    <property type="entry name" value="PKS_PP_betabranch"/>
    <property type="match status" value="4"/>
</dbReference>
<dbReference type="PROSITE" id="PS50075">
    <property type="entry name" value="CARRIER"/>
    <property type="match status" value="4"/>
</dbReference>
<dbReference type="InterPro" id="IPR016039">
    <property type="entry name" value="Thiolase-like"/>
</dbReference>
<keyword evidence="7" id="KW-0511">Multifunctional enzyme</keyword>
<dbReference type="GO" id="GO:0004315">
    <property type="term" value="F:3-oxoacyl-[acyl-carrier-protein] synthase activity"/>
    <property type="evidence" value="ECO:0007669"/>
    <property type="project" value="InterPro"/>
</dbReference>
<feature type="region of interest" description="C-terminal hotdog fold" evidence="9">
    <location>
        <begin position="2916"/>
        <end position="3053"/>
    </location>
</feature>
<evidence type="ECO:0000313" key="14">
    <source>
        <dbReference type="EMBL" id="MBB5137469.1"/>
    </source>
</evidence>
<reference evidence="14 15" key="1">
    <citation type="submission" date="2020-08" db="EMBL/GenBank/DDBJ databases">
        <title>Genomic Encyclopedia of Type Strains, Phase IV (KMG-IV): sequencing the most valuable type-strain genomes for metagenomic binning, comparative biology and taxonomic classification.</title>
        <authorList>
            <person name="Goeker M."/>
        </authorList>
    </citation>
    <scope>NUCLEOTIDE SEQUENCE [LARGE SCALE GENOMIC DNA]</scope>
    <source>
        <strain evidence="14 15">DSM 45615</strain>
    </source>
</reference>
<dbReference type="InterPro" id="IPR014031">
    <property type="entry name" value="Ketoacyl_synth_C"/>
</dbReference>
<protein>
    <submittedName>
        <fullName evidence="14">Acyl transferase domain-containing protein/acyl carrier protein</fullName>
    </submittedName>
</protein>
<dbReference type="PANTHER" id="PTHR43775:SF51">
    <property type="entry name" value="INACTIVE PHENOLPHTHIOCEROL SYNTHESIS POLYKETIDE SYNTHASE TYPE I PKS1-RELATED"/>
    <property type="match status" value="1"/>
</dbReference>
<proteinExistence type="predicted"/>
<evidence type="ECO:0000259" key="12">
    <source>
        <dbReference type="PROSITE" id="PS52004"/>
    </source>
</evidence>
<feature type="domain" description="Carrier" evidence="11">
    <location>
        <begin position="5350"/>
        <end position="5425"/>
    </location>
</feature>
<keyword evidence="15" id="KW-1185">Reference proteome</keyword>
<dbReference type="InterPro" id="IPR020807">
    <property type="entry name" value="PKS_DH"/>
</dbReference>
<dbReference type="Pfam" id="PF18369">
    <property type="entry name" value="PKS_DE"/>
    <property type="match status" value="1"/>
</dbReference>
<comment type="pathway">
    <text evidence="2">Antibiotic biosynthesis.</text>
</comment>
<dbReference type="InterPro" id="IPR041618">
    <property type="entry name" value="PKS_DE"/>
</dbReference>
<feature type="region of interest" description="C-terminal hotdog fold" evidence="9">
    <location>
        <begin position="1090"/>
        <end position="1229"/>
    </location>
</feature>
<dbReference type="Gene3D" id="3.40.50.720">
    <property type="entry name" value="NAD(P)-binding Rossmann-like Domain"/>
    <property type="match status" value="4"/>
</dbReference>
<dbReference type="SUPFAM" id="SSF47336">
    <property type="entry name" value="ACP-like"/>
    <property type="match status" value="4"/>
</dbReference>
<dbReference type="SUPFAM" id="SSF51735">
    <property type="entry name" value="NAD(P)-binding Rossmann-fold domains"/>
    <property type="match status" value="8"/>
</dbReference>
<dbReference type="InterPro" id="IPR036736">
    <property type="entry name" value="ACP-like_sf"/>
</dbReference>
<feature type="domain" description="Carrier" evidence="11">
    <location>
        <begin position="1764"/>
        <end position="1839"/>
    </location>
</feature>
<feature type="region of interest" description="N-terminal hotdog fold" evidence="9">
    <location>
        <begin position="2778"/>
        <end position="2901"/>
    </location>
</feature>
<dbReference type="Pfam" id="PF08659">
    <property type="entry name" value="KR"/>
    <property type="match status" value="4"/>
</dbReference>
<dbReference type="PANTHER" id="PTHR43775">
    <property type="entry name" value="FATTY ACID SYNTHASE"/>
    <property type="match status" value="1"/>
</dbReference>
<dbReference type="Pfam" id="PF02801">
    <property type="entry name" value="Ketoacyl-synt_C"/>
    <property type="match status" value="4"/>
</dbReference>
<feature type="active site" description="Proton acceptor; for dehydratase activity" evidence="9">
    <location>
        <position position="985"/>
    </location>
</feature>
<dbReference type="InterPro" id="IPR032821">
    <property type="entry name" value="PKS_assoc"/>
</dbReference>
<dbReference type="GO" id="GO:0031177">
    <property type="term" value="F:phosphopantetheine binding"/>
    <property type="evidence" value="ECO:0007669"/>
    <property type="project" value="InterPro"/>
</dbReference>
<dbReference type="Pfam" id="PF00698">
    <property type="entry name" value="Acyl_transf_1"/>
    <property type="match status" value="4"/>
</dbReference>
<dbReference type="InterPro" id="IPR020806">
    <property type="entry name" value="PKS_PP-bd"/>
</dbReference>
<dbReference type="Pfam" id="PF00109">
    <property type="entry name" value="ketoacyl-synt"/>
    <property type="match status" value="4"/>
</dbReference>
<evidence type="ECO:0000259" key="11">
    <source>
        <dbReference type="PROSITE" id="PS50075"/>
    </source>
</evidence>
<dbReference type="GO" id="GO:0004312">
    <property type="term" value="F:fatty acid synthase activity"/>
    <property type="evidence" value="ECO:0007669"/>
    <property type="project" value="TreeGrafter"/>
</dbReference>
<dbReference type="Pfam" id="PF00550">
    <property type="entry name" value="PP-binding"/>
    <property type="match status" value="4"/>
</dbReference>
<dbReference type="InterPro" id="IPR001227">
    <property type="entry name" value="Ac_transferase_dom_sf"/>
</dbReference>
<evidence type="ECO:0000256" key="8">
    <source>
        <dbReference type="ARBA" id="ARBA00023315"/>
    </source>
</evidence>
<organism evidence="14 15">
    <name type="scientific">Thermocatellispora tengchongensis</name>
    <dbReference type="NCBI Taxonomy" id="1073253"/>
    <lineage>
        <taxon>Bacteria</taxon>
        <taxon>Bacillati</taxon>
        <taxon>Actinomycetota</taxon>
        <taxon>Actinomycetes</taxon>
        <taxon>Streptosporangiales</taxon>
        <taxon>Streptosporangiaceae</taxon>
        <taxon>Thermocatellispora</taxon>
    </lineage>
</organism>
<dbReference type="InterPro" id="IPR049900">
    <property type="entry name" value="PKS_mFAS_DH"/>
</dbReference>
<feature type="region of interest" description="Disordered" evidence="10">
    <location>
        <begin position="1390"/>
        <end position="1428"/>
    </location>
</feature>
<dbReference type="CDD" id="cd00833">
    <property type="entry name" value="PKS"/>
    <property type="match status" value="4"/>
</dbReference>
<keyword evidence="8" id="KW-0012">Acyltransferase</keyword>
<dbReference type="InterPro" id="IPR006162">
    <property type="entry name" value="Ppantetheine_attach_site"/>
</dbReference>
<dbReference type="InterPro" id="IPR049552">
    <property type="entry name" value="PKS_DH_N"/>
</dbReference>
<evidence type="ECO:0000256" key="10">
    <source>
        <dbReference type="SAM" id="MobiDB-lite"/>
    </source>
</evidence>
<feature type="domain" description="Ketosynthase family 3 (KS3)" evidence="12">
    <location>
        <begin position="5448"/>
        <end position="5867"/>
    </location>
</feature>
<dbReference type="InterPro" id="IPR016035">
    <property type="entry name" value="Acyl_Trfase/lysoPLipase"/>
</dbReference>
<dbReference type="Gene3D" id="1.10.1200.10">
    <property type="entry name" value="ACP-like"/>
    <property type="match status" value="4"/>
</dbReference>
<feature type="domain" description="Ketosynthase family 3 (KS3)" evidence="12">
    <location>
        <begin position="34"/>
        <end position="460"/>
    </location>
</feature>
<dbReference type="InterPro" id="IPR036291">
    <property type="entry name" value="NAD(P)-bd_dom_sf"/>
</dbReference>
<dbReference type="NCBIfam" id="NF045894">
    <property type="entry name" value="PKS_plus_SDR"/>
    <property type="match status" value="1"/>
</dbReference>
<dbReference type="InterPro" id="IPR049551">
    <property type="entry name" value="PKS_DH_C"/>
</dbReference>
<evidence type="ECO:0000313" key="15">
    <source>
        <dbReference type="Proteomes" id="UP000578449"/>
    </source>
</evidence>
<dbReference type="InterPro" id="IPR013968">
    <property type="entry name" value="PKS_KR"/>
</dbReference>
<dbReference type="Pfam" id="PF08990">
    <property type="entry name" value="Docking"/>
    <property type="match status" value="1"/>
</dbReference>
<evidence type="ECO:0000256" key="4">
    <source>
        <dbReference type="ARBA" id="ARBA00022553"/>
    </source>
</evidence>
<dbReference type="InterPro" id="IPR055123">
    <property type="entry name" value="SpnB-like_Rossmann"/>
</dbReference>
<feature type="domain" description="Carrier" evidence="11">
    <location>
        <begin position="6928"/>
        <end position="7003"/>
    </location>
</feature>
<dbReference type="FunFam" id="3.40.47.10:FF:000019">
    <property type="entry name" value="Polyketide synthase type I"/>
    <property type="match status" value="4"/>
</dbReference>
<dbReference type="SUPFAM" id="SSF52151">
    <property type="entry name" value="FabD/lysophospholipase-like"/>
    <property type="match status" value="4"/>
</dbReference>
<dbReference type="SMART" id="SM00822">
    <property type="entry name" value="PKS_KR"/>
    <property type="match status" value="4"/>
</dbReference>
<keyword evidence="3" id="KW-0596">Phosphopantetheine</keyword>
<dbReference type="InterPro" id="IPR050091">
    <property type="entry name" value="PKS_NRPS_Biosynth_Enz"/>
</dbReference>
<dbReference type="GO" id="GO:0006633">
    <property type="term" value="P:fatty acid biosynthetic process"/>
    <property type="evidence" value="ECO:0007669"/>
    <property type="project" value="InterPro"/>
</dbReference>
<dbReference type="InterPro" id="IPR042104">
    <property type="entry name" value="PKS_dehydratase_sf"/>
</dbReference>
<evidence type="ECO:0000256" key="5">
    <source>
        <dbReference type="ARBA" id="ARBA00022679"/>
    </source>
</evidence>
<dbReference type="InterPro" id="IPR020841">
    <property type="entry name" value="PKS_Beta-ketoAc_synthase_dom"/>
</dbReference>
<dbReference type="SUPFAM" id="SSF53901">
    <property type="entry name" value="Thiolase-like"/>
    <property type="match status" value="4"/>
</dbReference>
<feature type="compositionally biased region" description="Low complexity" evidence="10">
    <location>
        <begin position="1395"/>
        <end position="1421"/>
    </location>
</feature>
<dbReference type="SUPFAM" id="SSF55048">
    <property type="entry name" value="Probable ACP-binding domain of malonyl-CoA ACP transacylase"/>
    <property type="match status" value="4"/>
</dbReference>